<dbReference type="Pfam" id="PF11136">
    <property type="entry name" value="DUF2889"/>
    <property type="match status" value="1"/>
</dbReference>
<dbReference type="EMBL" id="JACNJD010000231">
    <property type="protein sequence ID" value="MBC8177723.1"/>
    <property type="molecule type" value="Genomic_DNA"/>
</dbReference>
<protein>
    <submittedName>
        <fullName evidence="1">DUF2889 domain-containing protein</fullName>
    </submittedName>
</protein>
<name>A0A8J6N0U4_9DELT</name>
<sequence>MSRLKELIKGTPVHERRLELRTYPLENNQLVVEGWLRDERLVQGFHWNGEPRHPGVVHLMCVRMLIGDWPVTILDAEAEMPEIPHALCPSTLEEVKKIIGLQIVSGYSENVAHLLGGVRGCNHLTHLIVVMGTAALHGYWTHYSRKRHPIPRSLDEFKGLSSLINSCKLWGEDGPIMEEIREKLGGKA</sequence>
<organism evidence="1 2">
    <name type="scientific">Candidatus Desulfacyla euxinica</name>
    <dbReference type="NCBI Taxonomy" id="2841693"/>
    <lineage>
        <taxon>Bacteria</taxon>
        <taxon>Deltaproteobacteria</taxon>
        <taxon>Candidatus Desulfacyla</taxon>
    </lineage>
</organism>
<dbReference type="InterPro" id="IPR021312">
    <property type="entry name" value="DUF2889"/>
</dbReference>
<proteinExistence type="predicted"/>
<reference evidence="1 2" key="1">
    <citation type="submission" date="2020-08" db="EMBL/GenBank/DDBJ databases">
        <title>Bridging the membrane lipid divide: bacteria of the FCB group superphylum have the potential to synthesize archaeal ether lipids.</title>
        <authorList>
            <person name="Villanueva L."/>
            <person name="Von Meijenfeldt F.A.B."/>
            <person name="Westbye A.B."/>
            <person name="Yadav S."/>
            <person name="Hopmans E.C."/>
            <person name="Dutilh B.E."/>
            <person name="Sinninghe Damste J.S."/>
        </authorList>
    </citation>
    <scope>NUCLEOTIDE SEQUENCE [LARGE SCALE GENOMIC DNA]</scope>
    <source>
        <strain evidence="1">NIOZ-UU27</strain>
    </source>
</reference>
<gene>
    <name evidence="1" type="ORF">H8E19_09995</name>
</gene>
<evidence type="ECO:0000313" key="2">
    <source>
        <dbReference type="Proteomes" id="UP000650524"/>
    </source>
</evidence>
<dbReference type="AlphaFoldDB" id="A0A8J6N0U4"/>
<accession>A0A8J6N0U4</accession>
<dbReference type="Proteomes" id="UP000650524">
    <property type="component" value="Unassembled WGS sequence"/>
</dbReference>
<comment type="caution">
    <text evidence="1">The sequence shown here is derived from an EMBL/GenBank/DDBJ whole genome shotgun (WGS) entry which is preliminary data.</text>
</comment>
<evidence type="ECO:0000313" key="1">
    <source>
        <dbReference type="EMBL" id="MBC8177723.1"/>
    </source>
</evidence>